<evidence type="ECO:0000313" key="5">
    <source>
        <dbReference type="RefSeq" id="XP_070443515.1"/>
    </source>
</evidence>
<evidence type="ECO:0000256" key="1">
    <source>
        <dbReference type="ARBA" id="ARBA00022737"/>
    </source>
</evidence>
<dbReference type="PANTHER" id="PTHR22590">
    <property type="entry name" value="MYOSIN MOTOR DOMAIN-CONTAINING PROTEIN"/>
    <property type="match status" value="1"/>
</dbReference>
<reference evidence="4 5" key="1">
    <citation type="submission" date="2025-05" db="UniProtKB">
        <authorList>
            <consortium name="RefSeq"/>
        </authorList>
    </citation>
    <scope>IDENTIFICATION</scope>
    <source>
        <tissue evidence="4 5">Blood</tissue>
    </source>
</reference>
<dbReference type="RefSeq" id="XP_070443515.1">
    <property type="nucleotide sequence ID" value="XM_070587414.1"/>
</dbReference>
<keyword evidence="1" id="KW-0677">Repeat</keyword>
<dbReference type="Gene3D" id="1.20.5.190">
    <property type="match status" value="3"/>
</dbReference>
<dbReference type="PANTHER" id="PTHR22590:SF2">
    <property type="entry name" value="IQ DOMAIN-CONTAINING PROTEIN N"/>
    <property type="match status" value="1"/>
</dbReference>
<name>A0ABM4LSU0_EQUPR</name>
<gene>
    <name evidence="4 5" type="primary">IQCN</name>
</gene>
<proteinExistence type="predicted"/>
<dbReference type="CDD" id="cd23767">
    <property type="entry name" value="IQCD"/>
    <property type="match status" value="5"/>
</dbReference>
<feature type="region of interest" description="Disordered" evidence="2">
    <location>
        <begin position="758"/>
        <end position="781"/>
    </location>
</feature>
<protein>
    <submittedName>
        <fullName evidence="4 5">IQ domain-containing protein N</fullName>
    </submittedName>
</protein>
<dbReference type="InterPro" id="IPR000048">
    <property type="entry name" value="IQ_motif_EF-hand-BS"/>
</dbReference>
<dbReference type="InterPro" id="IPR027417">
    <property type="entry name" value="P-loop_NTPase"/>
</dbReference>
<evidence type="ECO:0000313" key="4">
    <source>
        <dbReference type="RefSeq" id="XP_070443514.1"/>
    </source>
</evidence>
<evidence type="ECO:0000313" key="3">
    <source>
        <dbReference type="Proteomes" id="UP001652662"/>
    </source>
</evidence>
<dbReference type="GeneID" id="103561538"/>
<accession>A0ABM4LSU0</accession>
<dbReference type="Proteomes" id="UP001652662">
    <property type="component" value="Chromosome 20"/>
</dbReference>
<dbReference type="PROSITE" id="PS50096">
    <property type="entry name" value="IQ"/>
    <property type="match status" value="6"/>
</dbReference>
<dbReference type="Pfam" id="PF00612">
    <property type="entry name" value="IQ"/>
    <property type="match status" value="6"/>
</dbReference>
<feature type="region of interest" description="Disordered" evidence="2">
    <location>
        <begin position="392"/>
        <end position="415"/>
    </location>
</feature>
<evidence type="ECO:0000256" key="2">
    <source>
        <dbReference type="SAM" id="MobiDB-lite"/>
    </source>
</evidence>
<feature type="region of interest" description="Disordered" evidence="2">
    <location>
        <begin position="309"/>
        <end position="354"/>
    </location>
</feature>
<organism evidence="3 5">
    <name type="scientific">Equus przewalskii</name>
    <name type="common">Przewalski's horse</name>
    <name type="synonym">Equus caballus przewalskii</name>
    <dbReference type="NCBI Taxonomy" id="9798"/>
    <lineage>
        <taxon>Eukaryota</taxon>
        <taxon>Metazoa</taxon>
        <taxon>Chordata</taxon>
        <taxon>Craniata</taxon>
        <taxon>Vertebrata</taxon>
        <taxon>Euteleostomi</taxon>
        <taxon>Mammalia</taxon>
        <taxon>Eutheria</taxon>
        <taxon>Laurasiatheria</taxon>
        <taxon>Perissodactyla</taxon>
        <taxon>Equidae</taxon>
        <taxon>Equus</taxon>
    </lineage>
</organism>
<feature type="region of interest" description="Disordered" evidence="2">
    <location>
        <begin position="1182"/>
        <end position="1205"/>
    </location>
</feature>
<dbReference type="SUPFAM" id="SSF52540">
    <property type="entry name" value="P-loop containing nucleoside triphosphate hydrolases"/>
    <property type="match status" value="3"/>
</dbReference>
<keyword evidence="3" id="KW-1185">Reference proteome</keyword>
<dbReference type="InterPro" id="IPR052318">
    <property type="entry name" value="CellDiv_DevSignal_Domain"/>
</dbReference>
<dbReference type="SMART" id="SM00015">
    <property type="entry name" value="IQ"/>
    <property type="match status" value="7"/>
</dbReference>
<sequence>MQQATQLQLSPNGQSCYQLQLVPSLQDKAGTSYPQPQQELPLSRKTLLPQLDKDKTAPHRMPRLRAVVESQAFKNVLVDEMDMMLSRAATLIQANWRGYRLRQKLISQMTAAKAIQEAWRRFSTRRLLRSGKMVEKKVNLEEGDIPYHPPQQVRFQPLEEAKSLPAQPVMVSRETQFPSSDSLAACAHQLALLQSQGTPQPDVQAPGVTGGPGITFLPQQTITIRLPCPVSPDAKSQPCLMTRTVRSTCLVHHVEGDMMKTKQVISRANKAGASGPPFGKCAQAAHGPLKTQPQAPAEAEVLRAPVQRGPVPVTTKTPPQPCPAATMTKTPPQPCPAATMTKTPPQPCPAAAMTKTPPQPCPAATMTKTPPQPCPAATMTKTPPQPFPAATMTKTPPQPCPAAAMTKTPPQPCRVPTVTITKTPPQMYLAAPMTKTPPQTYPAAPLTKTPPQMSPAATMTKTPPQISPAATMTKTPLQSCLAAMINKTLLQMYPAAMMTKTSPQPCPVPTVTITKTPTQVYPVAPMTKTPPQTYPRGVMTKIPPQPGPAAPMTKIPAQMQPTASMTNTSPQTRPVAMMTKTPPQTCPMASMIKPPTQTRPAAMITKTPPQMYPMDTMTKTALQTCPAVAKTPSQMLSGAAVTKTPPQTRLTAMITKTPAQLRSVAAILKTLCLPPPAAPPPAGVAAAIPNTSSHASLDGAKARAVANTRQAAGMVKVSSHSYLTEGKVKCFPPPALGAVAPKAPARPPLEAEKIKAFPQKQGKTETARNTSAAAEMPRAPSWAKVAEDGSKAHLRMDIRKVQSQVYVPVEMAVALPQAQVATRVSTASCQTYPPAKLTKAQSLAHLDTCLTKVQAQARPANGAVKVQSQVHLPAGLSTAPSQAQMVSETAKCFYAAHQPAELSSKTQSQPLLAGFKASTQPCQHVGTLGTLPRAKLEDRLTQLPPHSCAQGKATQGPRQGAFETQSLPVPLLASAGHSTCNVESWGDSVAARAQPSLASPAIPCQEELAASQLASLCAELAALLGSQEDIRALLARALSQGEARAALNQALSSDVLGSTVAKALSPGMLGTALVKVLSWSKLDIALSHTMSWGELQAKLTKATQGKLVDVLSKALTEEEHAALSQALCQGELGAILSQPLSQAALRTGAGLPKAATKMMRSGMTVMPSPMEVDRRESPVATCGPILSPGRPQPSKGPTEAGVAGGQAWNSAVPSVAAGPMNSAAAPGGVWEPARATVPWDAVGSQVVADPRQSGELVVSVQDMEKIISQAVVTIQACARGYLVRRTIRVWHQWAIVIQAAWRGYRVRQELARLSRAAIVIQATWRGFCTRRGRAQQTLQPGTWAEMGGGTRTTSDHRCFQSCQPHVCALCQSLSPGLGSPPSVVMLVGSSPRTCHMCGQSLPTRVVHGTGQGSWSQAGMPWDCASQPVTPSLQQSHLQNKAATTIQSGWRGFLVRRRLRQQQGAAKMLQATWRGHSARSSLTTDALLGPAAWDNPQHTQWPGV</sequence>
<dbReference type="RefSeq" id="XP_070443514.1">
    <property type="nucleotide sequence ID" value="XM_070587413.1"/>
</dbReference>